<dbReference type="PANTHER" id="PTHR37984">
    <property type="entry name" value="PROTEIN CBG26694"/>
    <property type="match status" value="1"/>
</dbReference>
<dbReference type="Gene3D" id="3.30.70.270">
    <property type="match status" value="2"/>
</dbReference>
<dbReference type="InterPro" id="IPR043502">
    <property type="entry name" value="DNA/RNA_pol_sf"/>
</dbReference>
<keyword evidence="1" id="KW-0695">RNA-directed DNA polymerase</keyword>
<evidence type="ECO:0000313" key="2">
    <source>
        <dbReference type="Proteomes" id="UP000325315"/>
    </source>
</evidence>
<dbReference type="Proteomes" id="UP000325315">
    <property type="component" value="Unassembled WGS sequence"/>
</dbReference>
<dbReference type="SUPFAM" id="SSF56672">
    <property type="entry name" value="DNA/RNA polymerases"/>
    <property type="match status" value="1"/>
</dbReference>
<dbReference type="OrthoDB" id="1749844at2759"/>
<evidence type="ECO:0000313" key="1">
    <source>
        <dbReference type="EMBL" id="KAA3461983.1"/>
    </source>
</evidence>
<protein>
    <submittedName>
        <fullName evidence="1">RNA-directed DNA polymerase-like protein</fullName>
    </submittedName>
</protein>
<dbReference type="GO" id="GO:0003964">
    <property type="term" value="F:RNA-directed DNA polymerase activity"/>
    <property type="evidence" value="ECO:0007669"/>
    <property type="project" value="UniProtKB-KW"/>
</dbReference>
<dbReference type="AlphaFoldDB" id="A0A5B6UWV1"/>
<accession>A0A5B6UWV1</accession>
<dbReference type="EMBL" id="SMMG02000009">
    <property type="protein sequence ID" value="KAA3461983.1"/>
    <property type="molecule type" value="Genomic_DNA"/>
</dbReference>
<dbReference type="PANTHER" id="PTHR37984:SF5">
    <property type="entry name" value="PROTEIN NYNRIN-LIKE"/>
    <property type="match status" value="1"/>
</dbReference>
<name>A0A5B6UWV1_9ROSI</name>
<organism evidence="1 2">
    <name type="scientific">Gossypium australe</name>
    <dbReference type="NCBI Taxonomy" id="47621"/>
    <lineage>
        <taxon>Eukaryota</taxon>
        <taxon>Viridiplantae</taxon>
        <taxon>Streptophyta</taxon>
        <taxon>Embryophyta</taxon>
        <taxon>Tracheophyta</taxon>
        <taxon>Spermatophyta</taxon>
        <taxon>Magnoliopsida</taxon>
        <taxon>eudicotyledons</taxon>
        <taxon>Gunneridae</taxon>
        <taxon>Pentapetalae</taxon>
        <taxon>rosids</taxon>
        <taxon>malvids</taxon>
        <taxon>Malvales</taxon>
        <taxon>Malvaceae</taxon>
        <taxon>Malvoideae</taxon>
        <taxon>Gossypium</taxon>
    </lineage>
</organism>
<keyword evidence="1" id="KW-0548">Nucleotidyltransferase</keyword>
<comment type="caution">
    <text evidence="1">The sequence shown here is derived from an EMBL/GenBank/DDBJ whole genome shotgun (WGS) entry which is preliminary data.</text>
</comment>
<proteinExistence type="predicted"/>
<keyword evidence="1" id="KW-0808">Transferase</keyword>
<dbReference type="InterPro" id="IPR050951">
    <property type="entry name" value="Retrovirus_Pol_polyprotein"/>
</dbReference>
<sequence length="247" mass="28699">MTRGYCFRADLMLLPFDEFDVILILDWLTMHNAVANCRQKTIELKCQNGEILRIKSDDSNELPTTISSMLAQKYLKKGCDAYFAYVLDTKVTESKIEFVPVVCEFSDVFPEELPSLPPIRELRVKESDVPKTAFRTRDESEHTEHLRIVLQTLRDKQLFSKFSKCEFWLKEVGFLRHIVLADGIRVDPSKISTIVDWKPSRNVSKACSFLGLVGYYRRFVKGFSMIATSMTRLLQKDVKFEWSEKCQ</sequence>
<dbReference type="InterPro" id="IPR043128">
    <property type="entry name" value="Rev_trsase/Diguanyl_cyclase"/>
</dbReference>
<gene>
    <name evidence="1" type="ORF">EPI10_028512</name>
</gene>
<keyword evidence="2" id="KW-1185">Reference proteome</keyword>
<reference evidence="2" key="1">
    <citation type="journal article" date="2019" name="Plant Biotechnol. J.">
        <title>Genome sequencing of the Australian wild diploid species Gossypium australe highlights disease resistance and delayed gland morphogenesis.</title>
        <authorList>
            <person name="Cai Y."/>
            <person name="Cai X."/>
            <person name="Wang Q."/>
            <person name="Wang P."/>
            <person name="Zhang Y."/>
            <person name="Cai C."/>
            <person name="Xu Y."/>
            <person name="Wang K."/>
            <person name="Zhou Z."/>
            <person name="Wang C."/>
            <person name="Geng S."/>
            <person name="Li B."/>
            <person name="Dong Q."/>
            <person name="Hou Y."/>
            <person name="Wang H."/>
            <person name="Ai P."/>
            <person name="Liu Z."/>
            <person name="Yi F."/>
            <person name="Sun M."/>
            <person name="An G."/>
            <person name="Cheng J."/>
            <person name="Zhang Y."/>
            <person name="Shi Q."/>
            <person name="Xie Y."/>
            <person name="Shi X."/>
            <person name="Chang Y."/>
            <person name="Huang F."/>
            <person name="Chen Y."/>
            <person name="Hong S."/>
            <person name="Mi L."/>
            <person name="Sun Q."/>
            <person name="Zhang L."/>
            <person name="Zhou B."/>
            <person name="Peng R."/>
            <person name="Zhang X."/>
            <person name="Liu F."/>
        </authorList>
    </citation>
    <scope>NUCLEOTIDE SEQUENCE [LARGE SCALE GENOMIC DNA]</scope>
    <source>
        <strain evidence="2">cv. PA1801</strain>
    </source>
</reference>
<dbReference type="Pfam" id="PF08284">
    <property type="entry name" value="RVP_2"/>
    <property type="match status" value="1"/>
</dbReference>